<accession>A0A820QAE3</accession>
<protein>
    <recommendedName>
        <fullName evidence="1">Endonuclease/exonuclease/phosphatase domain-containing protein</fullName>
    </recommendedName>
</protein>
<dbReference type="GO" id="GO:0003824">
    <property type="term" value="F:catalytic activity"/>
    <property type="evidence" value="ECO:0007669"/>
    <property type="project" value="InterPro"/>
</dbReference>
<dbReference type="Proteomes" id="UP000663873">
    <property type="component" value="Unassembled WGS sequence"/>
</dbReference>
<dbReference type="AlphaFoldDB" id="A0A820QAE3"/>
<proteinExistence type="predicted"/>
<dbReference type="Pfam" id="PF03372">
    <property type="entry name" value="Exo_endo_phos"/>
    <property type="match status" value="1"/>
</dbReference>
<evidence type="ECO:0000313" key="2">
    <source>
        <dbReference type="EMBL" id="CAF4419541.1"/>
    </source>
</evidence>
<reference evidence="2" key="1">
    <citation type="submission" date="2021-02" db="EMBL/GenBank/DDBJ databases">
        <authorList>
            <person name="Nowell W R."/>
        </authorList>
    </citation>
    <scope>NUCLEOTIDE SEQUENCE</scope>
</reference>
<dbReference type="Gene3D" id="3.60.10.10">
    <property type="entry name" value="Endonuclease/exonuclease/phosphatase"/>
    <property type="match status" value="1"/>
</dbReference>
<evidence type="ECO:0000313" key="3">
    <source>
        <dbReference type="Proteomes" id="UP000663873"/>
    </source>
</evidence>
<evidence type="ECO:0000259" key="1">
    <source>
        <dbReference type="Pfam" id="PF03372"/>
    </source>
</evidence>
<sequence>MANPLEPPHIWISIQLEPLKHCRVQTKRRLYSPLLQAQWTGIRQKNEETQSLTDHVWPKKLTTLIPRTFANTDDCNTSTAPLRNQDRIEKLATGKTGTTTRQIVTNKTAAAVASNVKISKQQWKITKDTLTVGTWNVQTLWATGKLELLRNEMKRFRFDVIGISEERWTGKGETPSGDFIWSGEDTTHTRGVGMLLSAKAKKTLIGYNPISSRVITARFNAIPFKLTVIHVYVPTSASSDDDIEIFYDSIEHALTQTPKKDIIIVTGDWNAKIGSDNTHWE</sequence>
<dbReference type="CDD" id="cd09076">
    <property type="entry name" value="L1-EN"/>
    <property type="match status" value="1"/>
</dbReference>
<name>A0A820QAE3_9BILA</name>
<comment type="caution">
    <text evidence="2">The sequence shown here is derived from an EMBL/GenBank/DDBJ whole genome shotgun (WGS) entry which is preliminary data.</text>
</comment>
<gene>
    <name evidence="2" type="ORF">UJA718_LOCUS20461</name>
</gene>
<feature type="domain" description="Endonuclease/exonuclease/phosphatase" evidence="1">
    <location>
        <begin position="133"/>
        <end position="276"/>
    </location>
</feature>
<dbReference type="EMBL" id="CAJOBP010003812">
    <property type="protein sequence ID" value="CAF4419541.1"/>
    <property type="molecule type" value="Genomic_DNA"/>
</dbReference>
<keyword evidence="3" id="KW-1185">Reference proteome</keyword>
<dbReference type="InterPro" id="IPR036691">
    <property type="entry name" value="Endo/exonu/phosph_ase_sf"/>
</dbReference>
<dbReference type="InterPro" id="IPR005135">
    <property type="entry name" value="Endo/exonuclease/phosphatase"/>
</dbReference>
<dbReference type="SUPFAM" id="SSF56219">
    <property type="entry name" value="DNase I-like"/>
    <property type="match status" value="1"/>
</dbReference>
<organism evidence="2 3">
    <name type="scientific">Rotaria socialis</name>
    <dbReference type="NCBI Taxonomy" id="392032"/>
    <lineage>
        <taxon>Eukaryota</taxon>
        <taxon>Metazoa</taxon>
        <taxon>Spiralia</taxon>
        <taxon>Gnathifera</taxon>
        <taxon>Rotifera</taxon>
        <taxon>Eurotatoria</taxon>
        <taxon>Bdelloidea</taxon>
        <taxon>Philodinida</taxon>
        <taxon>Philodinidae</taxon>
        <taxon>Rotaria</taxon>
    </lineage>
</organism>